<dbReference type="GO" id="GO:0061630">
    <property type="term" value="F:ubiquitin protein ligase activity"/>
    <property type="evidence" value="ECO:0007669"/>
    <property type="project" value="TreeGrafter"/>
</dbReference>
<dbReference type="PROSITE" id="PS50089">
    <property type="entry name" value="ZF_RING_2"/>
    <property type="match status" value="1"/>
</dbReference>
<dbReference type="Gene3D" id="2.20.28.10">
    <property type="match status" value="1"/>
</dbReference>
<name>A0A1X2I1X4_9FUNG</name>
<dbReference type="EMBL" id="MCGE01000034">
    <property type="protein sequence ID" value="ORZ07631.1"/>
    <property type="molecule type" value="Genomic_DNA"/>
</dbReference>
<dbReference type="Proteomes" id="UP000193560">
    <property type="component" value="Unassembled WGS sequence"/>
</dbReference>
<dbReference type="InterPro" id="IPR001841">
    <property type="entry name" value="Znf_RING"/>
</dbReference>
<comment type="caution">
    <text evidence="8">The sequence shown here is derived from an EMBL/GenBank/DDBJ whole genome shotgun (WGS) entry which is preliminary data.</text>
</comment>
<dbReference type="GO" id="GO:0006511">
    <property type="term" value="P:ubiquitin-dependent protein catabolic process"/>
    <property type="evidence" value="ECO:0007669"/>
    <property type="project" value="TreeGrafter"/>
</dbReference>
<evidence type="ECO:0000256" key="4">
    <source>
        <dbReference type="PROSITE-ProRule" id="PRU00601"/>
    </source>
</evidence>
<sequence length="264" mass="30416">MNINVHIIERNILGCSHYRRNVKIQAACCQRIFPCRLCHDANSDHFIIRSETKNMLCMECMTLQPVGQWCKACGTKAARYYCNKCQFWNDDPEKPTYHCDSCGICRQGKGIGIDFHHCTKCNVCMAISVKDTHKCIERNLESDCPICGEYMFTSTIAVIVMPCGHGIHKPCYKKLVQSSYQCPVCLKSLSNMTYYFRQLEQELDRQPMPEAYKNHISVIFCNDCEQKSDTQYHFFHHRCQLCSSFNTTVLNTKIPDSVPSLTSQ</sequence>
<dbReference type="PROSITE" id="PS51270">
    <property type="entry name" value="ZF_CTCHY"/>
    <property type="match status" value="1"/>
</dbReference>
<evidence type="ECO:0000313" key="9">
    <source>
        <dbReference type="Proteomes" id="UP000193560"/>
    </source>
</evidence>
<dbReference type="Pfam" id="PF13639">
    <property type="entry name" value="zf-RING_2"/>
    <property type="match status" value="1"/>
</dbReference>
<dbReference type="Pfam" id="PF05495">
    <property type="entry name" value="zf-CHY"/>
    <property type="match status" value="1"/>
</dbReference>
<dbReference type="STRING" id="90262.A0A1X2I1X4"/>
<dbReference type="InterPro" id="IPR013083">
    <property type="entry name" value="Znf_RING/FYVE/PHD"/>
</dbReference>
<dbReference type="PROSITE" id="PS51266">
    <property type="entry name" value="ZF_CHY"/>
    <property type="match status" value="1"/>
</dbReference>
<dbReference type="InterPro" id="IPR039512">
    <property type="entry name" value="RCHY1_zinc-ribbon"/>
</dbReference>
<evidence type="ECO:0000259" key="6">
    <source>
        <dbReference type="PROSITE" id="PS51266"/>
    </source>
</evidence>
<dbReference type="OrthoDB" id="411372at2759"/>
<dbReference type="SUPFAM" id="SSF57850">
    <property type="entry name" value="RING/U-box"/>
    <property type="match status" value="1"/>
</dbReference>
<protein>
    <submittedName>
        <fullName evidence="8">Zinc-ribbon-domain-containing protein</fullName>
    </submittedName>
</protein>
<evidence type="ECO:0000256" key="3">
    <source>
        <dbReference type="ARBA" id="ARBA00022833"/>
    </source>
</evidence>
<evidence type="ECO:0000313" key="8">
    <source>
        <dbReference type="EMBL" id="ORZ07631.1"/>
    </source>
</evidence>
<accession>A0A1X2I1X4</accession>
<feature type="domain" description="CHY-type" evidence="6">
    <location>
        <begin position="8"/>
        <end position="75"/>
    </location>
</feature>
<dbReference type="CDD" id="cd16464">
    <property type="entry name" value="RING-H2_Pirh2-like"/>
    <property type="match status" value="1"/>
</dbReference>
<dbReference type="InterPro" id="IPR008913">
    <property type="entry name" value="Znf_CHY"/>
</dbReference>
<keyword evidence="1" id="KW-0479">Metal-binding</keyword>
<proteinExistence type="predicted"/>
<dbReference type="GO" id="GO:0016567">
    <property type="term" value="P:protein ubiquitination"/>
    <property type="evidence" value="ECO:0007669"/>
    <property type="project" value="TreeGrafter"/>
</dbReference>
<dbReference type="GO" id="GO:0008270">
    <property type="term" value="F:zinc ion binding"/>
    <property type="evidence" value="ECO:0007669"/>
    <property type="project" value="UniProtKB-KW"/>
</dbReference>
<feature type="domain" description="CTCHY-type" evidence="7">
    <location>
        <begin position="77"/>
        <end position="143"/>
    </location>
</feature>
<organism evidence="8 9">
    <name type="scientific">Absidia repens</name>
    <dbReference type="NCBI Taxonomy" id="90262"/>
    <lineage>
        <taxon>Eukaryota</taxon>
        <taxon>Fungi</taxon>
        <taxon>Fungi incertae sedis</taxon>
        <taxon>Mucoromycota</taxon>
        <taxon>Mucoromycotina</taxon>
        <taxon>Mucoromycetes</taxon>
        <taxon>Mucorales</taxon>
        <taxon>Cunninghamellaceae</taxon>
        <taxon>Absidia</taxon>
    </lineage>
</organism>
<evidence type="ECO:0000259" key="5">
    <source>
        <dbReference type="PROSITE" id="PS50089"/>
    </source>
</evidence>
<dbReference type="SUPFAM" id="SSF161245">
    <property type="entry name" value="Zinc hairpin stack"/>
    <property type="match status" value="1"/>
</dbReference>
<dbReference type="PANTHER" id="PTHR21319:SF0">
    <property type="entry name" value="AND RING FINGER DOMAIN PROTEIN, PUTATIVE (AFU_ORTHOLOGUE AFUA_1G08900)-RELATED"/>
    <property type="match status" value="1"/>
</dbReference>
<keyword evidence="9" id="KW-1185">Reference proteome</keyword>
<dbReference type="GO" id="GO:0005634">
    <property type="term" value="C:nucleus"/>
    <property type="evidence" value="ECO:0007669"/>
    <property type="project" value="TreeGrafter"/>
</dbReference>
<dbReference type="InterPro" id="IPR017921">
    <property type="entry name" value="Znf_CTCHY"/>
</dbReference>
<keyword evidence="2 4" id="KW-0863">Zinc-finger</keyword>
<gene>
    <name evidence="8" type="ORF">BCR42DRAFT_151271</name>
</gene>
<evidence type="ECO:0000256" key="1">
    <source>
        <dbReference type="ARBA" id="ARBA00022723"/>
    </source>
</evidence>
<evidence type="ECO:0000259" key="7">
    <source>
        <dbReference type="PROSITE" id="PS51270"/>
    </source>
</evidence>
<dbReference type="Gene3D" id="3.30.40.10">
    <property type="entry name" value="Zinc/RING finger domain, C3HC4 (zinc finger)"/>
    <property type="match status" value="1"/>
</dbReference>
<reference evidence="8 9" key="1">
    <citation type="submission" date="2016-07" db="EMBL/GenBank/DDBJ databases">
        <title>Pervasive Adenine N6-methylation of Active Genes in Fungi.</title>
        <authorList>
            <consortium name="DOE Joint Genome Institute"/>
            <person name="Mondo S.J."/>
            <person name="Dannebaum R.O."/>
            <person name="Kuo R.C."/>
            <person name="Labutti K."/>
            <person name="Haridas S."/>
            <person name="Kuo A."/>
            <person name="Salamov A."/>
            <person name="Ahrendt S.R."/>
            <person name="Lipzen A."/>
            <person name="Sullivan W."/>
            <person name="Andreopoulos W.B."/>
            <person name="Clum A."/>
            <person name="Lindquist E."/>
            <person name="Daum C."/>
            <person name="Ramamoorthy G.K."/>
            <person name="Gryganskyi A."/>
            <person name="Culley D."/>
            <person name="Magnuson J.K."/>
            <person name="James T.Y."/>
            <person name="O'Malley M.A."/>
            <person name="Stajich J.E."/>
            <person name="Spatafora J.W."/>
            <person name="Visel A."/>
            <person name="Grigoriev I.V."/>
        </authorList>
    </citation>
    <scope>NUCLEOTIDE SEQUENCE [LARGE SCALE GENOMIC DNA]</scope>
    <source>
        <strain evidence="8 9">NRRL 1336</strain>
    </source>
</reference>
<feature type="domain" description="RING-type" evidence="5">
    <location>
        <begin position="144"/>
        <end position="185"/>
    </location>
</feature>
<dbReference type="Pfam" id="PF14599">
    <property type="entry name" value="zinc_ribbon_6"/>
    <property type="match status" value="1"/>
</dbReference>
<dbReference type="SUPFAM" id="SSF161219">
    <property type="entry name" value="CHY zinc finger-like"/>
    <property type="match status" value="1"/>
</dbReference>
<evidence type="ECO:0000256" key="2">
    <source>
        <dbReference type="ARBA" id="ARBA00022771"/>
    </source>
</evidence>
<dbReference type="InterPro" id="IPR037275">
    <property type="entry name" value="Znf_CTCHY_sf"/>
</dbReference>
<dbReference type="AlphaFoldDB" id="A0A1X2I1X4"/>
<dbReference type="PANTHER" id="PTHR21319">
    <property type="entry name" value="RING FINGER AND CHY ZINC FINGER DOMAIN-CONTAINING PROTEIN 1"/>
    <property type="match status" value="1"/>
</dbReference>
<dbReference type="SMART" id="SM00184">
    <property type="entry name" value="RING"/>
    <property type="match status" value="2"/>
</dbReference>
<keyword evidence="3" id="KW-0862">Zinc</keyword>
<dbReference type="InterPro" id="IPR037274">
    <property type="entry name" value="Znf_CHY_sf"/>
</dbReference>